<evidence type="ECO:0000313" key="2">
    <source>
        <dbReference type="EMBL" id="NEY89047.1"/>
    </source>
</evidence>
<keyword evidence="1" id="KW-1133">Transmembrane helix</keyword>
<evidence type="ECO:0000256" key="1">
    <source>
        <dbReference type="SAM" id="Phobius"/>
    </source>
</evidence>
<keyword evidence="3" id="KW-1185">Reference proteome</keyword>
<comment type="caution">
    <text evidence="2">The sequence shown here is derived from an EMBL/GenBank/DDBJ whole genome shotgun (WGS) entry which is preliminary data.</text>
</comment>
<dbReference type="RefSeq" id="WP_164623062.1">
    <property type="nucleotide sequence ID" value="NZ_JAAIVJ010000001.1"/>
</dbReference>
<gene>
    <name evidence="2" type="ORF">G4Z14_01955</name>
</gene>
<dbReference type="Proteomes" id="UP000477782">
    <property type="component" value="Unassembled WGS sequence"/>
</dbReference>
<feature type="transmembrane region" description="Helical" evidence="1">
    <location>
        <begin position="55"/>
        <end position="73"/>
    </location>
</feature>
<evidence type="ECO:0000313" key="3">
    <source>
        <dbReference type="Proteomes" id="UP000477782"/>
    </source>
</evidence>
<accession>A0A6M0QNS5</accession>
<sequence>MDTLTLARALHVLAIVHWIGGVAMVTLVLLPGLIRAVPAGERLALFEMIEGRFGRQAKISTALAGASGLWMVWELDLWAGFADPARWWLGAMLAVWAIFTLVLFVAEPLVLHRWFHARSLRDPDGTFRLVLRLHRVLLALSLVTVAGAVLGAHGAI</sequence>
<dbReference type="AlphaFoldDB" id="A0A6M0QNS5"/>
<reference evidence="2 3" key="1">
    <citation type="submission" date="2020-02" db="EMBL/GenBank/DDBJ databases">
        <authorList>
            <person name="Chen W.-M."/>
        </authorList>
    </citation>
    <scope>NUCLEOTIDE SEQUENCE [LARGE SCALE GENOMIC DNA]</scope>
    <source>
        <strain evidence="2 3">KMS-5</strain>
    </source>
</reference>
<evidence type="ECO:0008006" key="4">
    <source>
        <dbReference type="Google" id="ProtNLM"/>
    </source>
</evidence>
<organism evidence="2 3">
    <name type="scientific">Tabrizicola oligotrophica</name>
    <dbReference type="NCBI Taxonomy" id="2710650"/>
    <lineage>
        <taxon>Bacteria</taxon>
        <taxon>Pseudomonadati</taxon>
        <taxon>Pseudomonadota</taxon>
        <taxon>Alphaproteobacteria</taxon>
        <taxon>Rhodobacterales</taxon>
        <taxon>Paracoccaceae</taxon>
        <taxon>Tabrizicola</taxon>
    </lineage>
</organism>
<proteinExistence type="predicted"/>
<feature type="transmembrane region" description="Helical" evidence="1">
    <location>
        <begin position="136"/>
        <end position="155"/>
    </location>
</feature>
<name>A0A6M0QNS5_9RHOB</name>
<feature type="transmembrane region" description="Helical" evidence="1">
    <location>
        <begin position="93"/>
        <end position="115"/>
    </location>
</feature>
<protein>
    <recommendedName>
        <fullName evidence="4">Copper resistance protein D domain-containing protein</fullName>
    </recommendedName>
</protein>
<feature type="transmembrane region" description="Helical" evidence="1">
    <location>
        <begin position="12"/>
        <end position="34"/>
    </location>
</feature>
<keyword evidence="1" id="KW-0472">Membrane</keyword>
<dbReference type="EMBL" id="JAAIVJ010000001">
    <property type="protein sequence ID" value="NEY89047.1"/>
    <property type="molecule type" value="Genomic_DNA"/>
</dbReference>
<keyword evidence="1" id="KW-0812">Transmembrane</keyword>